<organism evidence="6 8">
    <name type="scientific">Pseudomonas morbosilactucae</name>
    <dbReference type="NCBI Taxonomy" id="2938197"/>
    <lineage>
        <taxon>Bacteria</taxon>
        <taxon>Pseudomonadati</taxon>
        <taxon>Pseudomonadota</taxon>
        <taxon>Gammaproteobacteria</taxon>
        <taxon>Pseudomonadales</taxon>
        <taxon>Pseudomonadaceae</taxon>
        <taxon>Pseudomonas</taxon>
    </lineage>
</organism>
<evidence type="ECO:0000256" key="1">
    <source>
        <dbReference type="ARBA" id="ARBA00009437"/>
    </source>
</evidence>
<dbReference type="PROSITE" id="PS50931">
    <property type="entry name" value="HTH_LYSR"/>
    <property type="match status" value="1"/>
</dbReference>
<dbReference type="EMBL" id="JALQCX010000026">
    <property type="protein sequence ID" value="MCK9815363.1"/>
    <property type="molecule type" value="Genomic_DNA"/>
</dbReference>
<evidence type="ECO:0000256" key="3">
    <source>
        <dbReference type="ARBA" id="ARBA00023125"/>
    </source>
</evidence>
<dbReference type="Pfam" id="PF03466">
    <property type="entry name" value="LysR_substrate"/>
    <property type="match status" value="1"/>
</dbReference>
<feature type="domain" description="HTH lysR-type" evidence="5">
    <location>
        <begin position="1"/>
        <end position="58"/>
    </location>
</feature>
<keyword evidence="9" id="KW-1185">Reference proteome</keyword>
<sequence length="304" mass="33127">MSLVRLRTFVEVYRQRSISGAARTLNLTQPAVSQHISGLEAAIGRSLFNRQARGVEPTAAAKELAADIGDKLDEAETALASARARSVELAGALQIIGHGDFLAEVVSRQLKPLLEEGIRIRMQSGNHDLICRLLMDGDCDLGVSAAAPDNPRLRSELLYTDDVIAVAAPEVVARLIAAKHFVSALEAEPILAYSLELPLIDAWLAINQIEMKTSMPAMVGQDLRTLRTLLIDGCGWSTLPAYLCRPCIARGELQEIPAPVGHSSRDYHLIWTPSALRQPRVAHARQALLWRLRGSRREAGAPES</sequence>
<dbReference type="EMBL" id="JALQCW010000075">
    <property type="protein sequence ID" value="MCK9800955.1"/>
    <property type="molecule type" value="Genomic_DNA"/>
</dbReference>
<dbReference type="SUPFAM" id="SSF46785">
    <property type="entry name" value="Winged helix' DNA-binding domain"/>
    <property type="match status" value="1"/>
</dbReference>
<dbReference type="Pfam" id="PF00126">
    <property type="entry name" value="HTH_1"/>
    <property type="match status" value="1"/>
</dbReference>
<dbReference type="Proteomes" id="UP001155163">
    <property type="component" value="Unassembled WGS sequence"/>
</dbReference>
<evidence type="ECO:0000259" key="5">
    <source>
        <dbReference type="PROSITE" id="PS50931"/>
    </source>
</evidence>
<dbReference type="CDD" id="cd05466">
    <property type="entry name" value="PBP2_LTTR_substrate"/>
    <property type="match status" value="1"/>
</dbReference>
<evidence type="ECO:0000313" key="6">
    <source>
        <dbReference type="EMBL" id="MCK9800955.1"/>
    </source>
</evidence>
<keyword evidence="2" id="KW-0805">Transcription regulation</keyword>
<dbReference type="AlphaFoldDB" id="A0A9X1YZE9"/>
<keyword evidence="4" id="KW-0804">Transcription</keyword>
<gene>
    <name evidence="6" type="ORF">M1B34_25580</name>
    <name evidence="7" type="ORF">M1B35_14805</name>
</gene>
<name>A0A9X1YZE9_9PSED</name>
<proteinExistence type="inferred from homology"/>
<dbReference type="Gene3D" id="3.40.190.10">
    <property type="entry name" value="Periplasmic binding protein-like II"/>
    <property type="match status" value="2"/>
</dbReference>
<keyword evidence="3" id="KW-0238">DNA-binding</keyword>
<dbReference type="InterPro" id="IPR036388">
    <property type="entry name" value="WH-like_DNA-bd_sf"/>
</dbReference>
<dbReference type="InterPro" id="IPR005119">
    <property type="entry name" value="LysR_subst-bd"/>
</dbReference>
<dbReference type="PRINTS" id="PR00039">
    <property type="entry name" value="HTHLYSR"/>
</dbReference>
<evidence type="ECO:0000256" key="2">
    <source>
        <dbReference type="ARBA" id="ARBA00023015"/>
    </source>
</evidence>
<comment type="similarity">
    <text evidence="1">Belongs to the LysR transcriptional regulatory family.</text>
</comment>
<evidence type="ECO:0000256" key="4">
    <source>
        <dbReference type="ARBA" id="ARBA00023163"/>
    </source>
</evidence>
<dbReference type="GO" id="GO:0000976">
    <property type="term" value="F:transcription cis-regulatory region binding"/>
    <property type="evidence" value="ECO:0007669"/>
    <property type="project" value="TreeGrafter"/>
</dbReference>
<evidence type="ECO:0000313" key="7">
    <source>
        <dbReference type="EMBL" id="MCK9815363.1"/>
    </source>
</evidence>
<reference evidence="8 9" key="2">
    <citation type="journal article" date="2023" name="Plant Pathol.">
        <title>Dismantling and reorganizing Pseudomonas marginalis sensu#lato.</title>
        <authorList>
            <person name="Sawada H."/>
            <person name="Fujikawa T."/>
            <person name="Satou M."/>
        </authorList>
    </citation>
    <scope>NUCLEOTIDE SEQUENCE [LARGE SCALE GENOMIC DNA]</scope>
    <source>
        <strain evidence="6 8">MAFF 302030</strain>
        <strain evidence="7 9">MAFF 302046</strain>
    </source>
</reference>
<dbReference type="PANTHER" id="PTHR30126:SF39">
    <property type="entry name" value="HTH-TYPE TRANSCRIPTIONAL REGULATOR CYSL"/>
    <property type="match status" value="1"/>
</dbReference>
<reference evidence="8 9" key="1">
    <citation type="journal article" date="2022" name="Int. J. Syst. Evol. Microbiol.">
        <title>Pseudomonas aegrilactucae sp. nov. and Pseudomonas morbosilactucae sp. nov., pathogens causing bacterial rot of lettuce in Japan.</title>
        <authorList>
            <person name="Sawada H."/>
            <person name="Fujikawa T."/>
            <person name="Satou M."/>
        </authorList>
    </citation>
    <scope>NUCLEOTIDE SEQUENCE [LARGE SCALE GENOMIC DNA]</scope>
    <source>
        <strain evidence="6 8">MAFF 302030</strain>
        <strain evidence="7 9">MAFF 302046</strain>
    </source>
</reference>
<dbReference type="Proteomes" id="UP001155059">
    <property type="component" value="Unassembled WGS sequence"/>
</dbReference>
<evidence type="ECO:0000313" key="9">
    <source>
        <dbReference type="Proteomes" id="UP001155163"/>
    </source>
</evidence>
<comment type="caution">
    <text evidence="6">The sequence shown here is derived from an EMBL/GenBank/DDBJ whole genome shotgun (WGS) entry which is preliminary data.</text>
</comment>
<protein>
    <submittedName>
        <fullName evidence="6">LysR family transcriptional regulator</fullName>
    </submittedName>
</protein>
<dbReference type="InterPro" id="IPR000847">
    <property type="entry name" value="LysR_HTH_N"/>
</dbReference>
<dbReference type="InterPro" id="IPR036390">
    <property type="entry name" value="WH_DNA-bd_sf"/>
</dbReference>
<dbReference type="RefSeq" id="WP_268262329.1">
    <property type="nucleotide sequence ID" value="NZ_JALQCW010000075.1"/>
</dbReference>
<dbReference type="SUPFAM" id="SSF53850">
    <property type="entry name" value="Periplasmic binding protein-like II"/>
    <property type="match status" value="1"/>
</dbReference>
<evidence type="ECO:0000313" key="8">
    <source>
        <dbReference type="Proteomes" id="UP001155059"/>
    </source>
</evidence>
<dbReference type="PANTHER" id="PTHR30126">
    <property type="entry name" value="HTH-TYPE TRANSCRIPTIONAL REGULATOR"/>
    <property type="match status" value="1"/>
</dbReference>
<dbReference type="GO" id="GO:0003700">
    <property type="term" value="F:DNA-binding transcription factor activity"/>
    <property type="evidence" value="ECO:0007669"/>
    <property type="project" value="InterPro"/>
</dbReference>
<dbReference type="Gene3D" id="1.10.10.10">
    <property type="entry name" value="Winged helix-like DNA-binding domain superfamily/Winged helix DNA-binding domain"/>
    <property type="match status" value="1"/>
</dbReference>
<accession>A0A9X1YZE9</accession>